<accession>A0A7I8LB03</accession>
<keyword evidence="5" id="KW-0788">Thiol protease</keyword>
<dbReference type="AlphaFoldDB" id="A0A7I8LB03"/>
<dbReference type="PROSITE" id="PS00139">
    <property type="entry name" value="THIOL_PROTEASE_CYS"/>
    <property type="match status" value="1"/>
</dbReference>
<evidence type="ECO:0000259" key="9">
    <source>
        <dbReference type="SMART" id="SM00848"/>
    </source>
</evidence>
<organism evidence="10 11">
    <name type="scientific">Spirodela intermedia</name>
    <name type="common">Intermediate duckweed</name>
    <dbReference type="NCBI Taxonomy" id="51605"/>
    <lineage>
        <taxon>Eukaryota</taxon>
        <taxon>Viridiplantae</taxon>
        <taxon>Streptophyta</taxon>
        <taxon>Embryophyta</taxon>
        <taxon>Tracheophyta</taxon>
        <taxon>Spermatophyta</taxon>
        <taxon>Magnoliopsida</taxon>
        <taxon>Liliopsida</taxon>
        <taxon>Araceae</taxon>
        <taxon>Lemnoideae</taxon>
        <taxon>Spirodela</taxon>
    </lineage>
</organism>
<dbReference type="OrthoDB" id="10253408at2759"/>
<dbReference type="PRINTS" id="PR00705">
    <property type="entry name" value="PAPAIN"/>
</dbReference>
<feature type="domain" description="Peptidase C1A papain C-terminal" evidence="8">
    <location>
        <begin position="138"/>
        <end position="351"/>
    </location>
</feature>
<dbReference type="InterPro" id="IPR013128">
    <property type="entry name" value="Peptidase_C1A"/>
</dbReference>
<dbReference type="PANTHER" id="PTHR12411">
    <property type="entry name" value="CYSTEINE PROTEASE FAMILY C1-RELATED"/>
    <property type="match status" value="1"/>
</dbReference>
<dbReference type="InterPro" id="IPR038765">
    <property type="entry name" value="Papain-like_cys_pep_sf"/>
</dbReference>
<dbReference type="GO" id="GO:0006508">
    <property type="term" value="P:proteolysis"/>
    <property type="evidence" value="ECO:0007669"/>
    <property type="project" value="UniProtKB-KW"/>
</dbReference>
<dbReference type="InterPro" id="IPR000668">
    <property type="entry name" value="Peptidase_C1A_C"/>
</dbReference>
<comment type="similarity">
    <text evidence="1">Belongs to the peptidase C1 family.</text>
</comment>
<dbReference type="Proteomes" id="UP000663760">
    <property type="component" value="Chromosome 13"/>
</dbReference>
<dbReference type="SMART" id="SM00645">
    <property type="entry name" value="Pept_C1"/>
    <property type="match status" value="1"/>
</dbReference>
<evidence type="ECO:0000256" key="1">
    <source>
        <dbReference type="ARBA" id="ARBA00008455"/>
    </source>
</evidence>
<dbReference type="InterPro" id="IPR000169">
    <property type="entry name" value="Pept_cys_AS"/>
</dbReference>
<evidence type="ECO:0000256" key="3">
    <source>
        <dbReference type="ARBA" id="ARBA00022729"/>
    </source>
</evidence>
<evidence type="ECO:0000256" key="7">
    <source>
        <dbReference type="SAM" id="SignalP"/>
    </source>
</evidence>
<keyword evidence="3 7" id="KW-0732">Signal</keyword>
<dbReference type="GO" id="GO:0008234">
    <property type="term" value="F:cysteine-type peptidase activity"/>
    <property type="evidence" value="ECO:0007669"/>
    <property type="project" value="UniProtKB-KW"/>
</dbReference>
<feature type="signal peptide" evidence="7">
    <location>
        <begin position="1"/>
        <end position="25"/>
    </location>
</feature>
<dbReference type="Pfam" id="PF00112">
    <property type="entry name" value="Peptidase_C1"/>
    <property type="match status" value="1"/>
</dbReference>
<dbReference type="CDD" id="cd02248">
    <property type="entry name" value="Peptidase_C1A"/>
    <property type="match status" value="1"/>
</dbReference>
<proteinExistence type="inferred from homology"/>
<evidence type="ECO:0000256" key="6">
    <source>
        <dbReference type="ARBA" id="ARBA00023157"/>
    </source>
</evidence>
<feature type="chain" id="PRO_5029602365" evidence="7">
    <location>
        <begin position="26"/>
        <end position="361"/>
    </location>
</feature>
<dbReference type="PROSITE" id="PS00639">
    <property type="entry name" value="THIOL_PROTEASE_HIS"/>
    <property type="match status" value="1"/>
</dbReference>
<keyword evidence="11" id="KW-1185">Reference proteome</keyword>
<gene>
    <name evidence="10" type="ORF">SI8410_13017504</name>
</gene>
<reference evidence="10" key="1">
    <citation type="submission" date="2020-02" db="EMBL/GenBank/DDBJ databases">
        <authorList>
            <person name="Scholz U."/>
            <person name="Mascher M."/>
            <person name="Fiebig A."/>
        </authorList>
    </citation>
    <scope>NUCLEOTIDE SEQUENCE</scope>
</reference>
<protein>
    <submittedName>
        <fullName evidence="10">Uncharacterized protein</fullName>
    </submittedName>
</protein>
<keyword evidence="2" id="KW-0645">Protease</keyword>
<evidence type="ECO:0000313" key="11">
    <source>
        <dbReference type="Proteomes" id="UP000663760"/>
    </source>
</evidence>
<dbReference type="Pfam" id="PF08246">
    <property type="entry name" value="Inhibitor_I29"/>
    <property type="match status" value="1"/>
</dbReference>
<dbReference type="InterPro" id="IPR025660">
    <property type="entry name" value="Pept_his_AS"/>
</dbReference>
<evidence type="ECO:0000313" key="10">
    <source>
        <dbReference type="EMBL" id="CAA7406826.1"/>
    </source>
</evidence>
<sequence length="361" mass="41794">MDLRRLQMIIYLILIILYNSFESEADIYTSVDHNESQRSMEEIRWLFEDWAVRYDKYYNEIIEKEHRFQVFKENLRFIEEHNHIQNNHSYIVDLNHFADLRSEEFRNIYLSARFNVTMTSRFFPPSSDQYMVMNGENLPESVDWRAKGAVSSVKHQGHCGSCWAFSTIATIEGINQIATGKLIDLSEQQLVDCNNKNWGCNGGWPETAFAYIRKNGIDTEGRYPYKGTKANCNRNTAKAVSIDGYYFTPRYNEGALRKAVASQPISVIIRSDSRAFQFYKSGIYNGPCGMDLDHAVTVVGYDMDPSNGKAYWIVKNSWGQGWGEEGYVRIERNVKSYDGKCGITAYPAYPIKNRKSHFNFL</sequence>
<dbReference type="Gene3D" id="3.90.70.10">
    <property type="entry name" value="Cysteine proteinases"/>
    <property type="match status" value="1"/>
</dbReference>
<evidence type="ECO:0000256" key="2">
    <source>
        <dbReference type="ARBA" id="ARBA00022670"/>
    </source>
</evidence>
<dbReference type="InterPro" id="IPR013201">
    <property type="entry name" value="Prot_inhib_I29"/>
</dbReference>
<name>A0A7I8LB03_SPIIN</name>
<dbReference type="EMBL" id="LR746276">
    <property type="protein sequence ID" value="CAA7406826.1"/>
    <property type="molecule type" value="Genomic_DNA"/>
</dbReference>
<evidence type="ECO:0000259" key="8">
    <source>
        <dbReference type="SMART" id="SM00645"/>
    </source>
</evidence>
<feature type="domain" description="Cathepsin propeptide inhibitor" evidence="9">
    <location>
        <begin position="47"/>
        <end position="105"/>
    </location>
</feature>
<dbReference type="SUPFAM" id="SSF54001">
    <property type="entry name" value="Cysteine proteinases"/>
    <property type="match status" value="1"/>
</dbReference>
<dbReference type="PROSITE" id="PS00640">
    <property type="entry name" value="THIOL_PROTEASE_ASN"/>
    <property type="match status" value="1"/>
</dbReference>
<keyword evidence="4" id="KW-0378">Hydrolase</keyword>
<evidence type="ECO:0000256" key="4">
    <source>
        <dbReference type="ARBA" id="ARBA00022801"/>
    </source>
</evidence>
<dbReference type="FunFam" id="3.90.70.10:FF:000067">
    <property type="entry name" value="Senescence-specific cysteine protease"/>
    <property type="match status" value="1"/>
</dbReference>
<keyword evidence="6" id="KW-1015">Disulfide bond</keyword>
<evidence type="ECO:0000256" key="5">
    <source>
        <dbReference type="ARBA" id="ARBA00022807"/>
    </source>
</evidence>
<dbReference type="SMART" id="SM00848">
    <property type="entry name" value="Inhibitor_I29"/>
    <property type="match status" value="1"/>
</dbReference>
<dbReference type="InterPro" id="IPR039417">
    <property type="entry name" value="Peptidase_C1A_papain-like"/>
</dbReference>
<dbReference type="InterPro" id="IPR025661">
    <property type="entry name" value="Pept_asp_AS"/>
</dbReference>